<dbReference type="Gene3D" id="3.30.1490.20">
    <property type="entry name" value="ATP-grasp fold, A domain"/>
    <property type="match status" value="1"/>
</dbReference>
<proteinExistence type="predicted"/>
<keyword evidence="1" id="KW-0547">Nucleotide-binding</keyword>
<organism evidence="3">
    <name type="scientific">uncultured Sphingomonas sp</name>
    <dbReference type="NCBI Taxonomy" id="158754"/>
    <lineage>
        <taxon>Bacteria</taxon>
        <taxon>Pseudomonadati</taxon>
        <taxon>Pseudomonadota</taxon>
        <taxon>Alphaproteobacteria</taxon>
        <taxon>Sphingomonadales</taxon>
        <taxon>Sphingomonadaceae</taxon>
        <taxon>Sphingomonas</taxon>
        <taxon>environmental samples</taxon>
    </lineage>
</organism>
<dbReference type="GO" id="GO:0005737">
    <property type="term" value="C:cytoplasm"/>
    <property type="evidence" value="ECO:0007669"/>
    <property type="project" value="TreeGrafter"/>
</dbReference>
<evidence type="ECO:0000259" key="2">
    <source>
        <dbReference type="PROSITE" id="PS50975"/>
    </source>
</evidence>
<dbReference type="InterPro" id="IPR011761">
    <property type="entry name" value="ATP-grasp"/>
</dbReference>
<dbReference type="PROSITE" id="PS50975">
    <property type="entry name" value="ATP_GRASP"/>
    <property type="match status" value="1"/>
</dbReference>
<dbReference type="GO" id="GO:0046872">
    <property type="term" value="F:metal ion binding"/>
    <property type="evidence" value="ECO:0007669"/>
    <property type="project" value="InterPro"/>
</dbReference>
<dbReference type="PANTHER" id="PTHR21621">
    <property type="entry name" value="RIBOSOMAL PROTEIN S6 MODIFICATION PROTEIN"/>
    <property type="match status" value="1"/>
</dbReference>
<keyword evidence="1" id="KW-0067">ATP-binding</keyword>
<evidence type="ECO:0000313" key="3">
    <source>
        <dbReference type="EMBL" id="CAA9500919.1"/>
    </source>
</evidence>
<accession>A0A6J4SMQ9</accession>
<dbReference type="GO" id="GO:0009432">
    <property type="term" value="P:SOS response"/>
    <property type="evidence" value="ECO:0007669"/>
    <property type="project" value="TreeGrafter"/>
</dbReference>
<gene>
    <name evidence="3" type="ORF">AVDCRST_MAG09-999</name>
</gene>
<dbReference type="Gene3D" id="3.30.470.20">
    <property type="entry name" value="ATP-grasp fold, B domain"/>
    <property type="match status" value="1"/>
</dbReference>
<sequence length="305" mass="33066">MPDLLILYEHPLWFEPLFAALDRSGIDYQAVRVTDHQFDLAGGPPAPVVFNRVAMSSFLREPEHPLFYTTALLDHWRRGGATVLNGPEVLAMDTSKARQLSLIRSLGHAVPDTRVVHRAADLAAASEGMAWPLLVKANIGGSGAGITRYASREELERSVAEGSTPTSIDQVLLLQDYVPPRGGTILRLETLAGKFLYALEVESGGDSFDLCPADACLAQPGKAAIRMQAVEPAAEIVRVAEEIAQTVGMDVGGVEVVIDDRDGSPRFYDINALSNFVAKPLEVLGWDPHDRLVDYLQSVIAKVQA</sequence>
<dbReference type="RefSeq" id="WP_294172397.1">
    <property type="nucleotide sequence ID" value="NZ_CADCVZ010000015.1"/>
</dbReference>
<evidence type="ECO:0000256" key="1">
    <source>
        <dbReference type="PROSITE-ProRule" id="PRU00409"/>
    </source>
</evidence>
<dbReference type="PANTHER" id="PTHR21621:SF0">
    <property type="entry name" value="BETA-CITRYLGLUTAMATE SYNTHASE B-RELATED"/>
    <property type="match status" value="1"/>
</dbReference>
<name>A0A6J4SMQ9_9SPHN</name>
<feature type="domain" description="ATP-grasp" evidence="2">
    <location>
        <begin position="100"/>
        <end position="297"/>
    </location>
</feature>
<dbReference type="GO" id="GO:0005524">
    <property type="term" value="F:ATP binding"/>
    <property type="evidence" value="ECO:0007669"/>
    <property type="project" value="UniProtKB-UniRule"/>
</dbReference>
<dbReference type="AlphaFoldDB" id="A0A6J4SMQ9"/>
<protein>
    <recommendedName>
        <fullName evidence="2">ATP-grasp domain-containing protein</fullName>
    </recommendedName>
</protein>
<dbReference type="SUPFAM" id="SSF56059">
    <property type="entry name" value="Glutathione synthetase ATP-binding domain-like"/>
    <property type="match status" value="1"/>
</dbReference>
<dbReference type="InterPro" id="IPR013815">
    <property type="entry name" value="ATP_grasp_subdomain_1"/>
</dbReference>
<dbReference type="EMBL" id="CADCVZ010000015">
    <property type="protein sequence ID" value="CAA9500919.1"/>
    <property type="molecule type" value="Genomic_DNA"/>
</dbReference>
<dbReference type="GO" id="GO:0018169">
    <property type="term" value="F:ribosomal S6-glutamic acid ligase activity"/>
    <property type="evidence" value="ECO:0007669"/>
    <property type="project" value="TreeGrafter"/>
</dbReference>
<reference evidence="3" key="1">
    <citation type="submission" date="2020-02" db="EMBL/GenBank/DDBJ databases">
        <authorList>
            <person name="Meier V. D."/>
        </authorList>
    </citation>
    <scope>NUCLEOTIDE SEQUENCE</scope>
    <source>
        <strain evidence="3">AVDCRST_MAG09</strain>
    </source>
</reference>